<dbReference type="SUPFAM" id="SSF57535">
    <property type="entry name" value="Complement control module/SCR domain"/>
    <property type="match status" value="1"/>
</dbReference>
<feature type="transmembrane region" description="Helical" evidence="4">
    <location>
        <begin position="324"/>
        <end position="347"/>
    </location>
</feature>
<dbReference type="Gene3D" id="1.20.58.390">
    <property type="entry name" value="Neurotransmitter-gated ion-channel transmembrane domain"/>
    <property type="match status" value="1"/>
</dbReference>
<dbReference type="Gene3D" id="2.10.70.10">
    <property type="entry name" value="Complement Module, domain 1"/>
    <property type="match status" value="1"/>
</dbReference>
<dbReference type="Pfam" id="PF02931">
    <property type="entry name" value="Neur_chan_LBD"/>
    <property type="match status" value="1"/>
</dbReference>
<dbReference type="FunFam" id="2.10.70.10:FF:000155">
    <property type="entry name" value="Uncharacterized protein"/>
    <property type="match status" value="1"/>
</dbReference>
<keyword evidence="4" id="KW-1133">Transmembrane helix</keyword>
<protein>
    <submittedName>
        <fullName evidence="7">5-hydroxytryptamine receptor 3A-like</fullName>
    </submittedName>
</protein>
<dbReference type="RefSeq" id="XP_035665886.1">
    <property type="nucleotide sequence ID" value="XM_035809993.1"/>
</dbReference>
<dbReference type="GeneID" id="118409125"/>
<dbReference type="PROSITE" id="PS50923">
    <property type="entry name" value="SUSHI"/>
    <property type="match status" value="1"/>
</dbReference>
<dbReference type="Proteomes" id="UP000001554">
    <property type="component" value="Chromosome 2"/>
</dbReference>
<dbReference type="Pfam" id="PF00084">
    <property type="entry name" value="Sushi"/>
    <property type="match status" value="1"/>
</dbReference>
<proteinExistence type="predicted"/>
<evidence type="ECO:0000256" key="3">
    <source>
        <dbReference type="PROSITE-ProRule" id="PRU00302"/>
    </source>
</evidence>
<dbReference type="InterPro" id="IPR006029">
    <property type="entry name" value="Neurotrans-gated_channel_TM"/>
</dbReference>
<dbReference type="CDD" id="cd19051">
    <property type="entry name" value="LGIC_TM_cation"/>
    <property type="match status" value="1"/>
</dbReference>
<evidence type="ECO:0000313" key="7">
    <source>
        <dbReference type="RefSeq" id="XP_035665886.1"/>
    </source>
</evidence>
<reference evidence="6" key="1">
    <citation type="journal article" date="2020" name="Nat. Ecol. Evol.">
        <title>Deeply conserved synteny resolves early events in vertebrate evolution.</title>
        <authorList>
            <person name="Simakov O."/>
            <person name="Marletaz F."/>
            <person name="Yue J.X."/>
            <person name="O'Connell B."/>
            <person name="Jenkins J."/>
            <person name="Brandt A."/>
            <person name="Calef R."/>
            <person name="Tung C.H."/>
            <person name="Huang T.K."/>
            <person name="Schmutz J."/>
            <person name="Satoh N."/>
            <person name="Yu J.K."/>
            <person name="Putnam N.H."/>
            <person name="Green R.E."/>
            <person name="Rokhsar D.S."/>
        </authorList>
    </citation>
    <scope>NUCLEOTIDE SEQUENCE [LARGE SCALE GENOMIC DNA]</scope>
    <source>
        <strain evidence="6">S238N-H82</strain>
    </source>
</reference>
<feature type="transmembrane region" description="Helical" evidence="4">
    <location>
        <begin position="353"/>
        <end position="378"/>
    </location>
</feature>
<dbReference type="InterPro" id="IPR000436">
    <property type="entry name" value="Sushi_SCR_CCP_dom"/>
</dbReference>
<dbReference type="FunFam" id="1.20.58.390:FF:000072">
    <property type="entry name" value="Uncharacterized protein"/>
    <property type="match status" value="1"/>
</dbReference>
<dbReference type="InterPro" id="IPR038050">
    <property type="entry name" value="Neuro_actylchol_rec"/>
</dbReference>
<dbReference type="InterPro" id="IPR006202">
    <property type="entry name" value="Neur_chan_lig-bd"/>
</dbReference>
<keyword evidence="6" id="KW-1185">Reference proteome</keyword>
<evidence type="ECO:0000259" key="5">
    <source>
        <dbReference type="PROSITE" id="PS50923"/>
    </source>
</evidence>
<dbReference type="PANTHER" id="PTHR46335:SF1">
    <property type="entry name" value="CUBILIN"/>
    <property type="match status" value="1"/>
</dbReference>
<dbReference type="GO" id="GO:0016020">
    <property type="term" value="C:membrane"/>
    <property type="evidence" value="ECO:0007669"/>
    <property type="project" value="UniProtKB-SubCell"/>
</dbReference>
<feature type="transmembrane region" description="Helical" evidence="4">
    <location>
        <begin position="506"/>
        <end position="524"/>
    </location>
</feature>
<dbReference type="InterPro" id="IPR035976">
    <property type="entry name" value="Sushi/SCR/CCP_sf"/>
</dbReference>
<dbReference type="FunFam" id="2.70.170.10:FF:000082">
    <property type="entry name" value="Uncharacterized protein"/>
    <property type="match status" value="1"/>
</dbReference>
<dbReference type="AlphaFoldDB" id="A0A9J7KD05"/>
<organism evidence="6 7">
    <name type="scientific">Branchiostoma floridae</name>
    <name type="common">Florida lancelet</name>
    <name type="synonym">Amphioxus</name>
    <dbReference type="NCBI Taxonomy" id="7739"/>
    <lineage>
        <taxon>Eukaryota</taxon>
        <taxon>Metazoa</taxon>
        <taxon>Chordata</taxon>
        <taxon>Cephalochordata</taxon>
        <taxon>Leptocardii</taxon>
        <taxon>Amphioxiformes</taxon>
        <taxon>Branchiostomatidae</taxon>
        <taxon>Branchiostoma</taxon>
    </lineage>
</organism>
<comment type="subcellular location">
    <subcellularLocation>
        <location evidence="1">Membrane</location>
        <topology evidence="1">Multi-pass membrane protein</topology>
    </subcellularLocation>
</comment>
<keyword evidence="4" id="KW-0812">Transmembrane</keyword>
<evidence type="ECO:0000256" key="4">
    <source>
        <dbReference type="SAM" id="Phobius"/>
    </source>
</evidence>
<sequence length="531" mass="59511">MTAGKTCTYIFTVEFPFFLVPAVKGCKDPGNPQFGKRKPILKFYWPGETITYTCDTGFKFREDSSPNRAKCVINNTTGDADWDTRQPDCEVDYNFKFQKELLSADVYVKELAPTTRLKIKAYVVNIINLDEKSEQIVTSFKAEYTWRDNRLQWDPEEYGRSFVPLVLDDQVWKPTLTLQRNADTDYSGGFPKTEVRLDSTGDVTWPITSLTTTTCTLDPFLFPHDNMTCKVCWQVGEVNTIECSNSTTRRDTNFLTCQNNEADIVTGEWRGKTTLSAIDHTACLTMTLKRDPTYHYSTTISPCLILIVLMIITFIMPIDKGDRIGFGVTILLSMVVSLVVVTGFLPVSSALPFIAMLIIVCMALMALFMLTTLFIIIIHDKKGPVPKWARTLFLKNIARALLMGDLTKKLKSEEPTRPSTSDKVDDTEGCDIPLFNMHIDGASSEDDKPSLDTRNEVGTAIIGRLDELKVSVRQLSDALTQASRGDDDGEVAEYALLANVLDRLSLILYIIAICVAIPCTLLIGRPRIIPD</sequence>
<feature type="transmembrane region" description="Helical" evidence="4">
    <location>
        <begin position="294"/>
        <end position="317"/>
    </location>
</feature>
<dbReference type="OrthoDB" id="410315at2759"/>
<dbReference type="Gene3D" id="2.70.170.10">
    <property type="entry name" value="Neurotransmitter-gated ion-channel ligand-binding domain"/>
    <property type="match status" value="1"/>
</dbReference>
<feature type="domain" description="Sushi" evidence="5">
    <location>
        <begin position="24"/>
        <end position="91"/>
    </location>
</feature>
<dbReference type="InterPro" id="IPR036719">
    <property type="entry name" value="Neuro-gated_channel_TM_sf"/>
</dbReference>
<dbReference type="SUPFAM" id="SSF90112">
    <property type="entry name" value="Neurotransmitter-gated ion-channel transmembrane pore"/>
    <property type="match status" value="1"/>
</dbReference>
<reference evidence="7" key="2">
    <citation type="submission" date="2025-08" db="UniProtKB">
        <authorList>
            <consortium name="RefSeq"/>
        </authorList>
    </citation>
    <scope>IDENTIFICATION</scope>
    <source>
        <strain evidence="7">S238N-H82</strain>
        <tissue evidence="7">Testes</tissue>
    </source>
</reference>
<keyword evidence="3" id="KW-0768">Sushi</keyword>
<name>A0A9J7KD05_BRAFL</name>
<evidence type="ECO:0000256" key="1">
    <source>
        <dbReference type="ARBA" id="ARBA00004141"/>
    </source>
</evidence>
<dbReference type="GO" id="GO:0005230">
    <property type="term" value="F:extracellular ligand-gated monoatomic ion channel activity"/>
    <property type="evidence" value="ECO:0007669"/>
    <property type="project" value="InterPro"/>
</dbReference>
<dbReference type="SUPFAM" id="SSF63712">
    <property type="entry name" value="Nicotinic receptor ligand binding domain-like"/>
    <property type="match status" value="1"/>
</dbReference>
<keyword evidence="2" id="KW-1015">Disulfide bond</keyword>
<dbReference type="InterPro" id="IPR036734">
    <property type="entry name" value="Neur_chan_lig-bd_sf"/>
</dbReference>
<dbReference type="SMART" id="SM00032">
    <property type="entry name" value="CCP"/>
    <property type="match status" value="1"/>
</dbReference>
<accession>A0A9J7KD05</accession>
<dbReference type="GO" id="GO:0038024">
    <property type="term" value="F:cargo receptor activity"/>
    <property type="evidence" value="ECO:0000318"/>
    <property type="project" value="GO_Central"/>
</dbReference>
<evidence type="ECO:0000313" key="6">
    <source>
        <dbReference type="Proteomes" id="UP000001554"/>
    </source>
</evidence>
<evidence type="ECO:0000256" key="2">
    <source>
        <dbReference type="ARBA" id="ARBA00023157"/>
    </source>
</evidence>
<dbReference type="KEGG" id="bfo:118409125"/>
<dbReference type="CDD" id="cd00033">
    <property type="entry name" value="CCP"/>
    <property type="match status" value="1"/>
</dbReference>
<dbReference type="PANTHER" id="PTHR46335">
    <property type="entry name" value="CUBILIN"/>
    <property type="match status" value="1"/>
</dbReference>
<dbReference type="Pfam" id="PF02932">
    <property type="entry name" value="Neur_chan_memb"/>
    <property type="match status" value="1"/>
</dbReference>
<keyword evidence="4" id="KW-0472">Membrane</keyword>
<gene>
    <name evidence="7" type="primary">LOC118409125</name>
</gene>
<comment type="caution">
    <text evidence="3">Lacks conserved residue(s) required for the propagation of feature annotation.</text>
</comment>